<dbReference type="EMBL" id="ML996565">
    <property type="protein sequence ID" value="KAF2763493.1"/>
    <property type="molecule type" value="Genomic_DNA"/>
</dbReference>
<dbReference type="AlphaFoldDB" id="A0A6A6WMZ2"/>
<keyword evidence="3" id="KW-1185">Reference proteome</keyword>
<evidence type="ECO:0000256" key="1">
    <source>
        <dbReference type="SAM" id="MobiDB-lite"/>
    </source>
</evidence>
<evidence type="ECO:0000313" key="2">
    <source>
        <dbReference type="EMBL" id="KAF2763493.1"/>
    </source>
</evidence>
<dbReference type="OrthoDB" id="10249920at2759"/>
<feature type="region of interest" description="Disordered" evidence="1">
    <location>
        <begin position="1"/>
        <end position="37"/>
    </location>
</feature>
<dbReference type="Proteomes" id="UP000799437">
    <property type="component" value="Unassembled WGS sequence"/>
</dbReference>
<proteinExistence type="predicted"/>
<organism evidence="2 3">
    <name type="scientific">Pseudovirgaria hyperparasitica</name>
    <dbReference type="NCBI Taxonomy" id="470096"/>
    <lineage>
        <taxon>Eukaryota</taxon>
        <taxon>Fungi</taxon>
        <taxon>Dikarya</taxon>
        <taxon>Ascomycota</taxon>
        <taxon>Pezizomycotina</taxon>
        <taxon>Dothideomycetes</taxon>
        <taxon>Dothideomycetes incertae sedis</taxon>
        <taxon>Acrospermales</taxon>
        <taxon>Acrospermaceae</taxon>
        <taxon>Pseudovirgaria</taxon>
    </lineage>
</organism>
<gene>
    <name evidence="2" type="ORF">EJ05DRAFT_496312</name>
</gene>
<evidence type="ECO:0000313" key="3">
    <source>
        <dbReference type="Proteomes" id="UP000799437"/>
    </source>
</evidence>
<accession>A0A6A6WMZ2</accession>
<protein>
    <submittedName>
        <fullName evidence="2">Uncharacterized protein</fullName>
    </submittedName>
</protein>
<dbReference type="GeneID" id="54487423"/>
<reference evidence="2" key="1">
    <citation type="journal article" date="2020" name="Stud. Mycol.">
        <title>101 Dothideomycetes genomes: a test case for predicting lifestyles and emergence of pathogens.</title>
        <authorList>
            <person name="Haridas S."/>
            <person name="Albert R."/>
            <person name="Binder M."/>
            <person name="Bloem J."/>
            <person name="Labutti K."/>
            <person name="Salamov A."/>
            <person name="Andreopoulos B."/>
            <person name="Baker S."/>
            <person name="Barry K."/>
            <person name="Bills G."/>
            <person name="Bluhm B."/>
            <person name="Cannon C."/>
            <person name="Castanera R."/>
            <person name="Culley D."/>
            <person name="Daum C."/>
            <person name="Ezra D."/>
            <person name="Gonzalez J."/>
            <person name="Henrissat B."/>
            <person name="Kuo A."/>
            <person name="Liang C."/>
            <person name="Lipzen A."/>
            <person name="Lutzoni F."/>
            <person name="Magnuson J."/>
            <person name="Mondo S."/>
            <person name="Nolan M."/>
            <person name="Ohm R."/>
            <person name="Pangilinan J."/>
            <person name="Park H.-J."/>
            <person name="Ramirez L."/>
            <person name="Alfaro M."/>
            <person name="Sun H."/>
            <person name="Tritt A."/>
            <person name="Yoshinaga Y."/>
            <person name="Zwiers L.-H."/>
            <person name="Turgeon B."/>
            <person name="Goodwin S."/>
            <person name="Spatafora J."/>
            <person name="Crous P."/>
            <person name="Grigoriev I."/>
        </authorList>
    </citation>
    <scope>NUCLEOTIDE SEQUENCE</scope>
    <source>
        <strain evidence="2">CBS 121739</strain>
    </source>
</reference>
<dbReference type="RefSeq" id="XP_033605944.1">
    <property type="nucleotide sequence ID" value="XM_033746369.1"/>
</dbReference>
<name>A0A6A6WMZ2_9PEZI</name>
<sequence length="228" mass="25898">MSSKVIVRSPESNDKHGKPTKSRFPCFPSRKSKKKPDPWVVLIEQDPKQDPKQYLIPTGMIDHHLGLRGEVMNGLQKSFGLVISRKEMTDLTDLAAGGDGSLKSFSHSDPLNPVSNKDLLQSHNAKDPSAGACDENVRIFFHARNIHEAYFDFLENHSDNKVSTVRICKLKDLRKKACNDANALLALRLYSKFKERLPVRNHMKESPWFDSEISARAWREWPGSLTMD</sequence>